<evidence type="ECO:0000256" key="5">
    <source>
        <dbReference type="ARBA" id="ARBA00022679"/>
    </source>
</evidence>
<dbReference type="GO" id="GO:0030788">
    <property type="term" value="F:precorrin-2 C20-methyltransferase activity"/>
    <property type="evidence" value="ECO:0007669"/>
    <property type="project" value="UniProtKB-EC"/>
</dbReference>
<keyword evidence="4 9" id="KW-0489">Methyltransferase</keyword>
<dbReference type="InterPro" id="IPR003043">
    <property type="entry name" value="Uropor_MeTrfase_CS"/>
</dbReference>
<feature type="domain" description="Tetrapyrrole methylase" evidence="8">
    <location>
        <begin position="1"/>
        <end position="206"/>
    </location>
</feature>
<dbReference type="InterPro" id="IPR014777">
    <property type="entry name" value="4pyrrole_Mease_sub1"/>
</dbReference>
<dbReference type="InterPro" id="IPR000878">
    <property type="entry name" value="4pyrrol_Mease"/>
</dbReference>
<dbReference type="PIRSF" id="PIRSF036427">
    <property type="entry name" value="Precrrn-2_mtase"/>
    <property type="match status" value="1"/>
</dbReference>
<dbReference type="PANTHER" id="PTHR43467">
    <property type="entry name" value="COBALT-PRECORRIN-2 C(20)-METHYLTRANSFERASE"/>
    <property type="match status" value="1"/>
</dbReference>
<evidence type="ECO:0000256" key="6">
    <source>
        <dbReference type="ARBA" id="ARBA00022691"/>
    </source>
</evidence>
<dbReference type="InterPro" id="IPR006364">
    <property type="entry name" value="CobI/CbiL/CobIJ_dom"/>
</dbReference>
<dbReference type="Pfam" id="PF00590">
    <property type="entry name" value="TP_methylase"/>
    <property type="match status" value="1"/>
</dbReference>
<dbReference type="Gene3D" id="3.30.950.10">
    <property type="entry name" value="Methyltransferase, Cobalt-precorrin-4 Transmethylase, Domain 2"/>
    <property type="match status" value="1"/>
</dbReference>
<dbReference type="Proteomes" id="UP000632828">
    <property type="component" value="Unassembled WGS sequence"/>
</dbReference>
<keyword evidence="6" id="KW-0949">S-adenosyl-L-methionine</keyword>
<sequence length="231" mass="25289">MICGVGLGPGDPELVTMKAVRAMQQADLVVVPQSDVTGRSIAADIVAHYVPAEKIHMYHFPMTGNRADLDIRYSALAGEMARWANEGKRICYVTIGDTPVYSTFNYLRDKLLEQGIVTQMVPGISAFSAAANARSLPLCEKDGSFCVIEMPESVAELSALLERFTSVVLMKVHKRLPALCAFVRQADLAQAWLFQRISLRDEQVYDLLTQVPPEAAGYLSTAIVQGKPKEG</sequence>
<accession>A0A8J6UHU5</accession>
<evidence type="ECO:0000313" key="9">
    <source>
        <dbReference type="EMBL" id="MBD1399840.1"/>
    </source>
</evidence>
<organism evidence="9 10">
    <name type="scientific">Pelovirga terrestris</name>
    <dbReference type="NCBI Taxonomy" id="2771352"/>
    <lineage>
        <taxon>Bacteria</taxon>
        <taxon>Pseudomonadati</taxon>
        <taxon>Thermodesulfobacteriota</taxon>
        <taxon>Desulfuromonadia</taxon>
        <taxon>Geobacterales</taxon>
        <taxon>Geobacteraceae</taxon>
        <taxon>Pelovirga</taxon>
    </lineage>
</organism>
<protein>
    <submittedName>
        <fullName evidence="9">Precorrin-2 C(20)-methyltransferase</fullName>
        <ecNumber evidence="9">2.1.1.130</ecNumber>
    </submittedName>
</protein>
<dbReference type="InterPro" id="IPR014776">
    <property type="entry name" value="4pyrrole_Mease_sub2"/>
</dbReference>
<comment type="caution">
    <text evidence="9">The sequence shown here is derived from an EMBL/GenBank/DDBJ whole genome shotgun (WGS) entry which is preliminary data.</text>
</comment>
<dbReference type="InterPro" id="IPR012382">
    <property type="entry name" value="CobI/CbiL"/>
</dbReference>
<name>A0A8J6UHU5_9BACT</name>
<dbReference type="AlphaFoldDB" id="A0A8J6UHU5"/>
<dbReference type="Gene3D" id="3.40.1010.10">
    <property type="entry name" value="Cobalt-precorrin-4 Transmethylase, Domain 1"/>
    <property type="match status" value="1"/>
</dbReference>
<reference evidence="9" key="1">
    <citation type="submission" date="2020-09" db="EMBL/GenBank/DDBJ databases">
        <title>Pelobacter alkaliphilus sp. nov., a novel anaerobic arsenate-reducing bacterium from terrestrial mud volcano.</title>
        <authorList>
            <person name="Khomyakova M.A."/>
            <person name="Merkel A.Y."/>
            <person name="Slobodkin A.I."/>
        </authorList>
    </citation>
    <scope>NUCLEOTIDE SEQUENCE</scope>
    <source>
        <strain evidence="9">M08fum</strain>
    </source>
</reference>
<proteinExistence type="inferred from homology"/>
<keyword evidence="10" id="KW-1185">Reference proteome</keyword>
<comment type="similarity">
    <text evidence="2 7">Belongs to the precorrin methyltransferase family.</text>
</comment>
<gene>
    <name evidence="9" type="primary">cobI</name>
    <name evidence="9" type="ORF">ICT70_04070</name>
</gene>
<keyword evidence="3" id="KW-0169">Cobalamin biosynthesis</keyword>
<evidence type="ECO:0000256" key="2">
    <source>
        <dbReference type="ARBA" id="ARBA00005879"/>
    </source>
</evidence>
<evidence type="ECO:0000256" key="4">
    <source>
        <dbReference type="ARBA" id="ARBA00022603"/>
    </source>
</evidence>
<dbReference type="PANTHER" id="PTHR43467:SF2">
    <property type="entry name" value="COBALT-PRECORRIN-2 C(20)-METHYLTRANSFERASE"/>
    <property type="match status" value="1"/>
</dbReference>
<keyword evidence="5 9" id="KW-0808">Transferase</keyword>
<comment type="pathway">
    <text evidence="1">Cofactor biosynthesis; adenosylcobalamin biosynthesis.</text>
</comment>
<dbReference type="EC" id="2.1.1.130" evidence="9"/>
<evidence type="ECO:0000313" key="10">
    <source>
        <dbReference type="Proteomes" id="UP000632828"/>
    </source>
</evidence>
<evidence type="ECO:0000259" key="8">
    <source>
        <dbReference type="Pfam" id="PF00590"/>
    </source>
</evidence>
<dbReference type="UniPathway" id="UPA00148"/>
<evidence type="ECO:0000256" key="7">
    <source>
        <dbReference type="PIRNR" id="PIRNR036427"/>
    </source>
</evidence>
<dbReference type="GO" id="GO:0009236">
    <property type="term" value="P:cobalamin biosynthetic process"/>
    <property type="evidence" value="ECO:0007669"/>
    <property type="project" value="UniProtKB-UniRule"/>
</dbReference>
<dbReference type="NCBIfam" id="TIGR01467">
    <property type="entry name" value="cobI_cbiL"/>
    <property type="match status" value="1"/>
</dbReference>
<dbReference type="SUPFAM" id="SSF53790">
    <property type="entry name" value="Tetrapyrrole methylase"/>
    <property type="match status" value="1"/>
</dbReference>
<evidence type="ECO:0000256" key="3">
    <source>
        <dbReference type="ARBA" id="ARBA00022573"/>
    </source>
</evidence>
<dbReference type="GO" id="GO:0032259">
    <property type="term" value="P:methylation"/>
    <property type="evidence" value="ECO:0007669"/>
    <property type="project" value="UniProtKB-KW"/>
</dbReference>
<dbReference type="EMBL" id="JACWUN010000003">
    <property type="protein sequence ID" value="MBD1399840.1"/>
    <property type="molecule type" value="Genomic_DNA"/>
</dbReference>
<dbReference type="PROSITE" id="PS00839">
    <property type="entry name" value="SUMT_1"/>
    <property type="match status" value="1"/>
</dbReference>
<evidence type="ECO:0000256" key="1">
    <source>
        <dbReference type="ARBA" id="ARBA00004953"/>
    </source>
</evidence>
<dbReference type="InterPro" id="IPR035996">
    <property type="entry name" value="4pyrrol_Methylase_sf"/>
</dbReference>
<dbReference type="CDD" id="cd11645">
    <property type="entry name" value="Precorrin_2_C20_MT"/>
    <property type="match status" value="1"/>
</dbReference>